<evidence type="ECO:0000313" key="1">
    <source>
        <dbReference type="EMBL" id="EBS0566355.1"/>
    </source>
</evidence>
<organism evidence="1">
    <name type="scientific">Salmonella muenchen</name>
    <dbReference type="NCBI Taxonomy" id="596"/>
    <lineage>
        <taxon>Bacteria</taxon>
        <taxon>Pseudomonadati</taxon>
        <taxon>Pseudomonadota</taxon>
        <taxon>Gammaproteobacteria</taxon>
        <taxon>Enterobacterales</taxon>
        <taxon>Enterobacteriaceae</taxon>
        <taxon>Salmonella</taxon>
    </lineage>
</organism>
<sequence>GEDNNLFIWYGHDSLEKYYPNNDYTGILPINNIDIDKLAGDRDAALALLKAITIVNHNTRVDQAAIGHPQTFLVTMNFRWHDKDNADIYYDSPFSVLCHGPQSKNIDLIKEYLRNLILSLSVHGEDIWSKIYPDLFVPTEFYVVPLWDRIALPNKGTGSGIYSSTIRDRVVQQYAQKYCKGYEKDFLADNVTISSANYQCLLFIACGNKDNYGATTAFDTQWPSYCDIDTKAPDFGKLPPSTQMMILQLNGLFKAAEEATEHTIIPQDMTRTVRDGVYYLTTTVDNIQFLCPIKKDFALGS</sequence>
<dbReference type="AlphaFoldDB" id="A0A5U8XX08"/>
<accession>A0A5U8XX08</accession>
<protein>
    <submittedName>
        <fullName evidence="1">Uncharacterized protein</fullName>
    </submittedName>
</protein>
<gene>
    <name evidence="1" type="ORF">DTU56_25130</name>
</gene>
<feature type="non-terminal residue" evidence="1">
    <location>
        <position position="1"/>
    </location>
</feature>
<proteinExistence type="predicted"/>
<name>A0A5U8XX08_SALMU</name>
<dbReference type="EMBL" id="AAGUDP010000066">
    <property type="protein sequence ID" value="EBS0566355.1"/>
    <property type="molecule type" value="Genomic_DNA"/>
</dbReference>
<comment type="caution">
    <text evidence="1">The sequence shown here is derived from an EMBL/GenBank/DDBJ whole genome shotgun (WGS) entry which is preliminary data.</text>
</comment>
<reference evidence="1" key="1">
    <citation type="submission" date="2018-07" db="EMBL/GenBank/DDBJ databases">
        <authorList>
            <person name="Ashton P.M."/>
            <person name="Dallman T."/>
            <person name="Nair S."/>
            <person name="De Pinna E."/>
            <person name="Peters T."/>
            <person name="Grant K."/>
        </authorList>
    </citation>
    <scope>NUCLEOTIDE SEQUENCE</scope>
    <source>
        <strain evidence="1">142535</strain>
    </source>
</reference>